<dbReference type="EMBL" id="BART01028209">
    <property type="protein sequence ID" value="GAH02420.1"/>
    <property type="molecule type" value="Genomic_DNA"/>
</dbReference>
<reference evidence="2" key="1">
    <citation type="journal article" date="2014" name="Front. Microbiol.">
        <title>High frequency of phylogenetically diverse reductive dehalogenase-homologous genes in deep subseafloor sedimentary metagenomes.</title>
        <authorList>
            <person name="Kawai M."/>
            <person name="Futagami T."/>
            <person name="Toyoda A."/>
            <person name="Takaki Y."/>
            <person name="Nishi S."/>
            <person name="Hori S."/>
            <person name="Arai W."/>
            <person name="Tsubouchi T."/>
            <person name="Morono Y."/>
            <person name="Uchiyama I."/>
            <person name="Ito T."/>
            <person name="Fujiyama A."/>
            <person name="Inagaki F."/>
            <person name="Takami H."/>
        </authorList>
    </citation>
    <scope>NUCLEOTIDE SEQUENCE</scope>
    <source>
        <strain evidence="2">Expedition CK06-06</strain>
    </source>
</reference>
<proteinExistence type="predicted"/>
<keyword evidence="1" id="KW-0472">Membrane</keyword>
<dbReference type="AlphaFoldDB" id="X1D2F1"/>
<sequence length="83" mass="10101">MDKDEIDKNKLDNLNRQIMMYQSQGYHVLTKDEKLYTAIMEKEGEQKAWVHILLALFFFYLFFIPNIIYYYHAKKKKQITVFG</sequence>
<accession>X1D2F1</accession>
<evidence type="ECO:0000256" key="1">
    <source>
        <dbReference type="SAM" id="Phobius"/>
    </source>
</evidence>
<protein>
    <submittedName>
        <fullName evidence="2">Uncharacterized protein</fullName>
    </submittedName>
</protein>
<keyword evidence="1" id="KW-1133">Transmembrane helix</keyword>
<feature type="transmembrane region" description="Helical" evidence="1">
    <location>
        <begin position="48"/>
        <end position="71"/>
    </location>
</feature>
<organism evidence="2">
    <name type="scientific">marine sediment metagenome</name>
    <dbReference type="NCBI Taxonomy" id="412755"/>
    <lineage>
        <taxon>unclassified sequences</taxon>
        <taxon>metagenomes</taxon>
        <taxon>ecological metagenomes</taxon>
    </lineage>
</organism>
<evidence type="ECO:0000313" key="2">
    <source>
        <dbReference type="EMBL" id="GAH02420.1"/>
    </source>
</evidence>
<keyword evidence="1" id="KW-0812">Transmembrane</keyword>
<gene>
    <name evidence="2" type="ORF">S01H4_49805</name>
</gene>
<name>X1D2F1_9ZZZZ</name>
<comment type="caution">
    <text evidence="2">The sequence shown here is derived from an EMBL/GenBank/DDBJ whole genome shotgun (WGS) entry which is preliminary data.</text>
</comment>